<proteinExistence type="predicted"/>
<dbReference type="AlphaFoldDB" id="A0A1Q8ZX66"/>
<evidence type="ECO:0000313" key="2">
    <source>
        <dbReference type="Proteomes" id="UP000186817"/>
    </source>
</evidence>
<sequence length="76" mass="8578">MRDEDELTCYLYKGDENMSIACKLRLRGGARKVKKHHIKLSTSAPAPRSDLSFFTEAHATCETINTSDTINFEEAL</sequence>
<protein>
    <submittedName>
        <fullName evidence="1">Uncharacterized protein</fullName>
    </submittedName>
</protein>
<keyword evidence="2" id="KW-1185">Reference proteome</keyword>
<dbReference type="EMBL" id="LSRX01008704">
    <property type="protein sequence ID" value="OLP46679.1"/>
    <property type="molecule type" value="Genomic_DNA"/>
</dbReference>
<organism evidence="1 2">
    <name type="scientific">Symbiodinium microadriaticum</name>
    <name type="common">Dinoflagellate</name>
    <name type="synonym">Zooxanthella microadriatica</name>
    <dbReference type="NCBI Taxonomy" id="2951"/>
    <lineage>
        <taxon>Eukaryota</taxon>
        <taxon>Sar</taxon>
        <taxon>Alveolata</taxon>
        <taxon>Dinophyceae</taxon>
        <taxon>Suessiales</taxon>
        <taxon>Symbiodiniaceae</taxon>
        <taxon>Symbiodinium</taxon>
    </lineage>
</organism>
<feature type="non-terminal residue" evidence="1">
    <location>
        <position position="76"/>
    </location>
</feature>
<gene>
    <name evidence="1" type="ORF">AK812_SmicGene48735</name>
</gene>
<dbReference type="Proteomes" id="UP000186817">
    <property type="component" value="Unassembled WGS sequence"/>
</dbReference>
<reference evidence="1 2" key="1">
    <citation type="submission" date="2016-02" db="EMBL/GenBank/DDBJ databases">
        <title>Genome analysis of coral dinoflagellate symbionts highlights evolutionary adaptations to a symbiotic lifestyle.</title>
        <authorList>
            <person name="Aranda M."/>
            <person name="Li Y."/>
            <person name="Liew Y.J."/>
            <person name="Baumgarten S."/>
            <person name="Simakov O."/>
            <person name="Wilson M."/>
            <person name="Piel J."/>
            <person name="Ashoor H."/>
            <person name="Bougouffa S."/>
            <person name="Bajic V.B."/>
            <person name="Ryu T."/>
            <person name="Ravasi T."/>
            <person name="Bayer T."/>
            <person name="Micklem G."/>
            <person name="Kim H."/>
            <person name="Bhak J."/>
            <person name="Lajeunesse T.C."/>
            <person name="Voolstra C.R."/>
        </authorList>
    </citation>
    <scope>NUCLEOTIDE SEQUENCE [LARGE SCALE GENOMIC DNA]</scope>
    <source>
        <strain evidence="1 2">CCMP2467</strain>
    </source>
</reference>
<accession>A0A1Q8ZX66</accession>
<name>A0A1Q8ZX66_SYMMI</name>
<evidence type="ECO:0000313" key="1">
    <source>
        <dbReference type="EMBL" id="OLP46679.1"/>
    </source>
</evidence>
<comment type="caution">
    <text evidence="1">The sequence shown here is derived from an EMBL/GenBank/DDBJ whole genome shotgun (WGS) entry which is preliminary data.</text>
</comment>